<sequence>MKTNNSQMGKKVSKPNQSLLFVKIQRMGASPASLIGSGQIRPFGLQVTLPNELYFGMPEESTNLKEEAMRSVHFNQN</sequence>
<dbReference type="Proteomes" id="UP001403385">
    <property type="component" value="Unassembled WGS sequence"/>
</dbReference>
<reference evidence="1 2" key="1">
    <citation type="submission" date="2024-04" db="EMBL/GenBank/DDBJ databases">
        <title>Novel genus in family Flammeovirgaceae.</title>
        <authorList>
            <person name="Nguyen T.H."/>
            <person name="Vuong T.Q."/>
            <person name="Le H."/>
            <person name="Kim S.-G."/>
        </authorList>
    </citation>
    <scope>NUCLEOTIDE SEQUENCE [LARGE SCALE GENOMIC DNA]</scope>
    <source>
        <strain evidence="1 2">JCM 23209</strain>
    </source>
</reference>
<keyword evidence="2" id="KW-1185">Reference proteome</keyword>
<proteinExistence type="predicted"/>
<dbReference type="EMBL" id="JBDKWZ010000004">
    <property type="protein sequence ID" value="MEN7548131.1"/>
    <property type="molecule type" value="Genomic_DNA"/>
</dbReference>
<comment type="caution">
    <text evidence="1">The sequence shown here is derived from an EMBL/GenBank/DDBJ whole genome shotgun (WGS) entry which is preliminary data.</text>
</comment>
<gene>
    <name evidence="1" type="ORF">AAG747_09430</name>
</gene>
<organism evidence="1 2">
    <name type="scientific">Rapidithrix thailandica</name>
    <dbReference type="NCBI Taxonomy" id="413964"/>
    <lineage>
        <taxon>Bacteria</taxon>
        <taxon>Pseudomonadati</taxon>
        <taxon>Bacteroidota</taxon>
        <taxon>Cytophagia</taxon>
        <taxon>Cytophagales</taxon>
        <taxon>Flammeovirgaceae</taxon>
        <taxon>Rapidithrix</taxon>
    </lineage>
</organism>
<protein>
    <submittedName>
        <fullName evidence="1">Uncharacterized protein</fullName>
    </submittedName>
</protein>
<evidence type="ECO:0000313" key="2">
    <source>
        <dbReference type="Proteomes" id="UP001403385"/>
    </source>
</evidence>
<dbReference type="RefSeq" id="WP_346820913.1">
    <property type="nucleotide sequence ID" value="NZ_JBDKWZ010000004.1"/>
</dbReference>
<accession>A0AAW9S4X3</accession>
<dbReference type="AlphaFoldDB" id="A0AAW9S4X3"/>
<name>A0AAW9S4X3_9BACT</name>
<evidence type="ECO:0000313" key="1">
    <source>
        <dbReference type="EMBL" id="MEN7548131.1"/>
    </source>
</evidence>